<accession>A0A6J7XG06</accession>
<organism evidence="1">
    <name type="scientific">uncultured Caudovirales phage</name>
    <dbReference type="NCBI Taxonomy" id="2100421"/>
    <lineage>
        <taxon>Viruses</taxon>
        <taxon>Duplodnaviria</taxon>
        <taxon>Heunggongvirae</taxon>
        <taxon>Uroviricota</taxon>
        <taxon>Caudoviricetes</taxon>
        <taxon>Peduoviridae</taxon>
        <taxon>Maltschvirus</taxon>
        <taxon>Maltschvirus maltsch</taxon>
    </lineage>
</organism>
<dbReference type="EMBL" id="LR798411">
    <property type="protein sequence ID" value="CAB5229973.1"/>
    <property type="molecule type" value="Genomic_DNA"/>
</dbReference>
<gene>
    <name evidence="1" type="ORF">UFOVP1562_28</name>
</gene>
<proteinExistence type="predicted"/>
<sequence length="107" mass="10456">MSLALNKIILAGATTNASGAYFSNATVTATNAGAVIPAGTYLMFPAANVIVTANNGSTISTLLANNTGGVLISDGVNVFAQSTIAGNGTVVLLTTNGGINVSSTYAS</sequence>
<reference evidence="1" key="1">
    <citation type="submission" date="2020-05" db="EMBL/GenBank/DDBJ databases">
        <authorList>
            <person name="Chiriac C."/>
            <person name="Salcher M."/>
            <person name="Ghai R."/>
            <person name="Kavagutti S V."/>
        </authorList>
    </citation>
    <scope>NUCLEOTIDE SEQUENCE</scope>
</reference>
<protein>
    <submittedName>
        <fullName evidence="1">Uncharacterized protein</fullName>
    </submittedName>
</protein>
<name>A0A6J7XG06_9CAUD</name>
<evidence type="ECO:0000313" key="1">
    <source>
        <dbReference type="EMBL" id="CAB5229973.1"/>
    </source>
</evidence>